<dbReference type="SUPFAM" id="SSF50494">
    <property type="entry name" value="Trypsin-like serine proteases"/>
    <property type="match status" value="1"/>
</dbReference>
<sequence>MDLYLEECIDLSRFIIEPVAQIYDYSCLLLKLYLQVIQFVIVIYFCHLIAVSLFTLGKNALRYVPDFSFIASHKQYQLRNEEIQDGINNLVCLQDSNTVCTKNLNHQNFIPMKNFRMADLPKGFQTIDLYNSIVNFSKLVVKIVVASFSKDRCPGLNLMDYDLDPNDRGMNGSGHFWDISKCRWHESPCPCSACRADGTRSQGWGELHVFTANHVVCNNEEAWQTKIYYGYDGNCQYSPEILVGYQVVQSSEKDDTCELVVITHDRVFLDKVKSQIDTCMKTSRAISDLEMVTLLQKGKYLTIIISHPHGFEKQVSIGFSKGRSVVQNDRGSTVGVKYYYDTPTCPGSSGAPVFVVGKERSTLRYPPHVSGNVKRNRNFSGTGQERNEPIGFWTNLKNSAVVFILSRPFSVREKHLLIINVIFVKLKRCVYWIRNILF</sequence>
<dbReference type="Proteomes" id="UP001165740">
    <property type="component" value="Chromosome 8"/>
</dbReference>
<keyword evidence="1" id="KW-1133">Transmembrane helix</keyword>
<keyword evidence="1" id="KW-0472">Membrane</keyword>
<gene>
    <name evidence="3" type="primary">LOC129927788</name>
</gene>
<evidence type="ECO:0000313" key="2">
    <source>
        <dbReference type="Proteomes" id="UP001165740"/>
    </source>
</evidence>
<dbReference type="RefSeq" id="XP_055894976.1">
    <property type="nucleotide sequence ID" value="XM_056039001.1"/>
</dbReference>
<dbReference type="GeneID" id="129927788"/>
<keyword evidence="1" id="KW-0812">Transmembrane</keyword>
<accession>A0A9W3B6B9</accession>
<dbReference type="InterPro" id="IPR009003">
    <property type="entry name" value="Peptidase_S1_PA"/>
</dbReference>
<keyword evidence="2" id="KW-1185">Reference proteome</keyword>
<feature type="transmembrane region" description="Helical" evidence="1">
    <location>
        <begin position="32"/>
        <end position="56"/>
    </location>
</feature>
<evidence type="ECO:0000256" key="1">
    <source>
        <dbReference type="SAM" id="Phobius"/>
    </source>
</evidence>
<dbReference type="AlphaFoldDB" id="A0A9W3B6B9"/>
<evidence type="ECO:0000313" key="3">
    <source>
        <dbReference type="RefSeq" id="XP_055894976.1"/>
    </source>
</evidence>
<reference evidence="3" key="1">
    <citation type="submission" date="2025-08" db="UniProtKB">
        <authorList>
            <consortium name="RefSeq"/>
        </authorList>
    </citation>
    <scope>IDENTIFICATION</scope>
</reference>
<proteinExistence type="predicted"/>
<dbReference type="OrthoDB" id="10273352at2759"/>
<name>A0A9W3B6B9_BIOGL</name>
<organism evidence="2 3">
    <name type="scientific">Biomphalaria glabrata</name>
    <name type="common">Bloodfluke planorb</name>
    <name type="synonym">Freshwater snail</name>
    <dbReference type="NCBI Taxonomy" id="6526"/>
    <lineage>
        <taxon>Eukaryota</taxon>
        <taxon>Metazoa</taxon>
        <taxon>Spiralia</taxon>
        <taxon>Lophotrochozoa</taxon>
        <taxon>Mollusca</taxon>
        <taxon>Gastropoda</taxon>
        <taxon>Heterobranchia</taxon>
        <taxon>Euthyneura</taxon>
        <taxon>Panpulmonata</taxon>
        <taxon>Hygrophila</taxon>
        <taxon>Lymnaeoidea</taxon>
        <taxon>Planorbidae</taxon>
        <taxon>Biomphalaria</taxon>
    </lineage>
</organism>
<protein>
    <submittedName>
        <fullName evidence="3">Uncharacterized protein LOC129927788</fullName>
    </submittedName>
</protein>